<gene>
    <name evidence="1" type="ORF">NCTC9183_03340</name>
</gene>
<accession>A0A4P0Y712</accession>
<protein>
    <submittedName>
        <fullName evidence="1">Uncharacterized protein</fullName>
    </submittedName>
</protein>
<sequence length="67" mass="7791">MERCKTNYCFFRLPTGRGREATNEKILESLIDLKSKDKKKFDGIMENVSDLVFGQVVMVKKLYLVCL</sequence>
<organism evidence="1">
    <name type="scientific">Klebsiella pneumoniae</name>
    <dbReference type="NCBI Taxonomy" id="573"/>
    <lineage>
        <taxon>Bacteria</taxon>
        <taxon>Pseudomonadati</taxon>
        <taxon>Pseudomonadota</taxon>
        <taxon>Gammaproteobacteria</taxon>
        <taxon>Enterobacterales</taxon>
        <taxon>Enterobacteriaceae</taxon>
        <taxon>Klebsiella/Raoultella group</taxon>
        <taxon>Klebsiella</taxon>
        <taxon>Klebsiella pneumoniae complex</taxon>
    </lineage>
</organism>
<dbReference type="Proteomes" id="UP000507695">
    <property type="component" value="Unassembled WGS sequence"/>
</dbReference>
<dbReference type="AlphaFoldDB" id="A0A4P0Y712"/>
<proteinExistence type="predicted"/>
<name>A0A4P0Y712_KLEPN</name>
<dbReference type="EMBL" id="CABDVL010000003">
    <property type="protein sequence ID" value="VTM55064.1"/>
    <property type="molecule type" value="Genomic_DNA"/>
</dbReference>
<evidence type="ECO:0000313" key="1">
    <source>
        <dbReference type="EMBL" id="VTM55064.1"/>
    </source>
</evidence>
<reference evidence="1" key="1">
    <citation type="submission" date="2019-04" db="EMBL/GenBank/DDBJ databases">
        <authorList>
            <consortium name="Pathogen Informatics"/>
        </authorList>
    </citation>
    <scope>NUCLEOTIDE SEQUENCE</scope>
    <source>
        <strain evidence="1">NCTC9183</strain>
    </source>
</reference>